<name>A0A437RKH3_9BURK</name>
<dbReference type="Pfam" id="PF13472">
    <property type="entry name" value="Lipase_GDSL_2"/>
    <property type="match status" value="1"/>
</dbReference>
<gene>
    <name evidence="2" type="ORF">EOE66_05960</name>
</gene>
<dbReference type="OrthoDB" id="9804395at2"/>
<dbReference type="InterPro" id="IPR013830">
    <property type="entry name" value="SGNH_hydro"/>
</dbReference>
<dbReference type="SUPFAM" id="SSF52266">
    <property type="entry name" value="SGNH hydrolase"/>
    <property type="match status" value="1"/>
</dbReference>
<dbReference type="Gene3D" id="3.40.50.1110">
    <property type="entry name" value="SGNH hydrolase"/>
    <property type="match status" value="1"/>
</dbReference>
<comment type="caution">
    <text evidence="2">The sequence shown here is derived from an EMBL/GenBank/DDBJ whole genome shotgun (WGS) entry which is preliminary data.</text>
</comment>
<dbReference type="InterPro" id="IPR036514">
    <property type="entry name" value="SGNH_hydro_sf"/>
</dbReference>
<dbReference type="Proteomes" id="UP000285575">
    <property type="component" value="Unassembled WGS sequence"/>
</dbReference>
<keyword evidence="3" id="KW-1185">Reference proteome</keyword>
<keyword evidence="2" id="KW-0378">Hydrolase</keyword>
<protein>
    <submittedName>
        <fullName evidence="2">SGNH/GDSL hydrolase family protein</fullName>
    </submittedName>
</protein>
<proteinExistence type="predicted"/>
<dbReference type="CDD" id="cd01836">
    <property type="entry name" value="FeeA_FeeB_like"/>
    <property type="match status" value="1"/>
</dbReference>
<evidence type="ECO:0000313" key="2">
    <source>
        <dbReference type="EMBL" id="RVU47291.1"/>
    </source>
</evidence>
<dbReference type="GO" id="GO:0016788">
    <property type="term" value="F:hydrolase activity, acting on ester bonds"/>
    <property type="evidence" value="ECO:0007669"/>
    <property type="project" value="UniProtKB-ARBA"/>
</dbReference>
<accession>A0A437RKH3</accession>
<dbReference type="RefSeq" id="WP_128227755.1">
    <property type="nucleotide sequence ID" value="NZ_SACR01000002.1"/>
</dbReference>
<sequence length="247" mass="25979">MSLALKLALSPLLVAQAVLARRRLPVLPEPAGARQGVAGAASAAPLRLLITGDSSAAGVGVVHQRQALAVQLAQQAARLCAARVSWQLLAKSGLNTAQTRLLLQREGAGLQADVAVVVTGVNDVVEQVPSHHAVSAREALANALRNAHGVQHVVFAPLPPIHHFPGLPQPLRWVAGSDARRHNKALQQWVQQRGGDVSLVDMETPLNAGVMAADGFHPGEPVYRYCAAAIAEHIAAEVWPRLSVQAS</sequence>
<reference evidence="2 3" key="1">
    <citation type="submission" date="2019-01" db="EMBL/GenBank/DDBJ databases">
        <authorList>
            <person name="Chen W.-M."/>
        </authorList>
    </citation>
    <scope>NUCLEOTIDE SEQUENCE [LARGE SCALE GENOMIC DNA]</scope>
    <source>
        <strain evidence="2 3">KYPY4</strain>
    </source>
</reference>
<evidence type="ECO:0000313" key="3">
    <source>
        <dbReference type="Proteomes" id="UP000285575"/>
    </source>
</evidence>
<dbReference type="EMBL" id="SACR01000002">
    <property type="protein sequence ID" value="RVU47291.1"/>
    <property type="molecule type" value="Genomic_DNA"/>
</dbReference>
<organism evidence="2 3">
    <name type="scientific">Rubrivivax rivuli</name>
    <dbReference type="NCBI Taxonomy" id="1862385"/>
    <lineage>
        <taxon>Bacteria</taxon>
        <taxon>Pseudomonadati</taxon>
        <taxon>Pseudomonadota</taxon>
        <taxon>Betaproteobacteria</taxon>
        <taxon>Burkholderiales</taxon>
        <taxon>Sphaerotilaceae</taxon>
        <taxon>Rubrivivax</taxon>
    </lineage>
</organism>
<evidence type="ECO:0000259" key="1">
    <source>
        <dbReference type="Pfam" id="PF13472"/>
    </source>
</evidence>
<dbReference type="AlphaFoldDB" id="A0A437RKH3"/>
<feature type="domain" description="SGNH hydrolase-type esterase" evidence="1">
    <location>
        <begin position="52"/>
        <end position="224"/>
    </location>
</feature>